<protein>
    <submittedName>
        <fullName evidence="1">Uncharacterized protein</fullName>
    </submittedName>
</protein>
<organism evidence="1">
    <name type="scientific">marine sediment metagenome</name>
    <dbReference type="NCBI Taxonomy" id="412755"/>
    <lineage>
        <taxon>unclassified sequences</taxon>
        <taxon>metagenomes</taxon>
        <taxon>ecological metagenomes</taxon>
    </lineage>
</organism>
<dbReference type="EMBL" id="BART01029652">
    <property type="protein sequence ID" value="GAH09248.1"/>
    <property type="molecule type" value="Genomic_DNA"/>
</dbReference>
<dbReference type="InterPro" id="IPR011101">
    <property type="entry name" value="DUF5131"/>
</dbReference>
<proteinExistence type="predicted"/>
<name>X1EKR9_9ZZZZ</name>
<evidence type="ECO:0000313" key="1">
    <source>
        <dbReference type="EMBL" id="GAH09248.1"/>
    </source>
</evidence>
<feature type="non-terminal residue" evidence="1">
    <location>
        <position position="150"/>
    </location>
</feature>
<dbReference type="AlphaFoldDB" id="X1EKR9"/>
<reference evidence="1" key="1">
    <citation type="journal article" date="2014" name="Front. Microbiol.">
        <title>High frequency of phylogenetically diverse reductive dehalogenase-homologous genes in deep subseafloor sedimentary metagenomes.</title>
        <authorList>
            <person name="Kawai M."/>
            <person name="Futagami T."/>
            <person name="Toyoda A."/>
            <person name="Takaki Y."/>
            <person name="Nishi S."/>
            <person name="Hori S."/>
            <person name="Arai W."/>
            <person name="Tsubouchi T."/>
            <person name="Morono Y."/>
            <person name="Uchiyama I."/>
            <person name="Ito T."/>
            <person name="Fujiyama A."/>
            <person name="Inagaki F."/>
            <person name="Takami H."/>
        </authorList>
    </citation>
    <scope>NUCLEOTIDE SEQUENCE</scope>
    <source>
        <strain evidence="1">Expedition CK06-06</strain>
    </source>
</reference>
<dbReference type="Pfam" id="PF07505">
    <property type="entry name" value="DUF5131"/>
    <property type="match status" value="1"/>
</dbReference>
<comment type="caution">
    <text evidence="1">The sequence shown here is derived from an EMBL/GenBank/DDBJ whole genome shotgun (WGS) entry which is preliminary data.</text>
</comment>
<gene>
    <name evidence="1" type="ORF">S01H4_51972</name>
</gene>
<accession>X1EKR9</accession>
<sequence length="150" mass="17250">MLRRASGNMYKQGWKNLFTWNPLGGGPCFHDCGYCYSTRMQKQNEVVGNAYSGDFRLSKSIDDNHGENRTIFVSSMTDLFANNVPSNLINDILDKCKSFNNKYLFQSKNPQRFLEFTYPNKTILATTIESDRVYKDTNAPNPNDRVTYCV</sequence>